<dbReference type="InterPro" id="IPR047109">
    <property type="entry name" value="CAD-like"/>
</dbReference>
<organism evidence="4 5">
    <name type="scientific">Ilex paraguariensis</name>
    <name type="common">yerba mate</name>
    <dbReference type="NCBI Taxonomy" id="185542"/>
    <lineage>
        <taxon>Eukaryota</taxon>
        <taxon>Viridiplantae</taxon>
        <taxon>Streptophyta</taxon>
        <taxon>Embryophyta</taxon>
        <taxon>Tracheophyta</taxon>
        <taxon>Spermatophyta</taxon>
        <taxon>Magnoliopsida</taxon>
        <taxon>eudicotyledons</taxon>
        <taxon>Gunneridae</taxon>
        <taxon>Pentapetalae</taxon>
        <taxon>asterids</taxon>
        <taxon>campanulids</taxon>
        <taxon>Aquifoliales</taxon>
        <taxon>Aquifoliaceae</taxon>
        <taxon>Ilex</taxon>
    </lineage>
</organism>
<evidence type="ECO:0000313" key="4">
    <source>
        <dbReference type="EMBL" id="CAK9182924.1"/>
    </source>
</evidence>
<dbReference type="Gene3D" id="3.40.50.720">
    <property type="entry name" value="NAD(P)-binding Rossmann-like Domain"/>
    <property type="match status" value="1"/>
</dbReference>
<dbReference type="Proteomes" id="UP001642360">
    <property type="component" value="Unassembled WGS sequence"/>
</dbReference>
<evidence type="ECO:0000256" key="1">
    <source>
        <dbReference type="ARBA" id="ARBA00022723"/>
    </source>
</evidence>
<keyword evidence="2" id="KW-0862">Zinc</keyword>
<accession>A0ABC8UPL9</accession>
<evidence type="ECO:0000313" key="5">
    <source>
        <dbReference type="Proteomes" id="UP001642360"/>
    </source>
</evidence>
<dbReference type="AlphaFoldDB" id="A0ABC8UPL9"/>
<reference evidence="4 5" key="1">
    <citation type="submission" date="2024-02" db="EMBL/GenBank/DDBJ databases">
        <authorList>
            <person name="Vignale AGUSTIN F."/>
            <person name="Sosa J E."/>
            <person name="Modenutti C."/>
        </authorList>
    </citation>
    <scope>NUCLEOTIDE SEQUENCE [LARGE SCALE GENOMIC DNA]</scope>
</reference>
<keyword evidence="1" id="KW-0479">Metal-binding</keyword>
<feature type="non-terminal residue" evidence="4">
    <location>
        <position position="1"/>
    </location>
</feature>
<name>A0ABC8UPL9_9AQUA</name>
<sequence length="94" mass="10530">AAIGILDDICITIPTILIVNMEYGMTGRKMIAGSMIGGMKDTEEMLEFVVKHNIKSDIELIFIQDLNKAMKRLVENKIPFRFVIYIGNTLKPAA</sequence>
<comment type="caution">
    <text evidence="4">The sequence shown here is derived from an EMBL/GenBank/DDBJ whole genome shotgun (WGS) entry which is preliminary data.</text>
</comment>
<keyword evidence="3" id="KW-0560">Oxidoreductase</keyword>
<evidence type="ECO:0000256" key="2">
    <source>
        <dbReference type="ARBA" id="ARBA00022833"/>
    </source>
</evidence>
<dbReference type="PANTHER" id="PTHR42683">
    <property type="entry name" value="ALDEHYDE REDUCTASE"/>
    <property type="match status" value="1"/>
</dbReference>
<gene>
    <name evidence="4" type="ORF">ILEXP_LOCUS53155</name>
</gene>
<dbReference type="Gene3D" id="3.90.180.10">
    <property type="entry name" value="Medium-chain alcohol dehydrogenases, catalytic domain"/>
    <property type="match status" value="1"/>
</dbReference>
<dbReference type="EMBL" id="CAUOFW020008494">
    <property type="protein sequence ID" value="CAK9182924.1"/>
    <property type="molecule type" value="Genomic_DNA"/>
</dbReference>
<dbReference type="GO" id="GO:0016491">
    <property type="term" value="F:oxidoreductase activity"/>
    <property type="evidence" value="ECO:0007669"/>
    <property type="project" value="UniProtKB-KW"/>
</dbReference>
<dbReference type="GO" id="GO:0046872">
    <property type="term" value="F:metal ion binding"/>
    <property type="evidence" value="ECO:0007669"/>
    <property type="project" value="UniProtKB-KW"/>
</dbReference>
<protein>
    <submittedName>
        <fullName evidence="4">Uncharacterized protein</fullName>
    </submittedName>
</protein>
<proteinExistence type="predicted"/>
<keyword evidence="5" id="KW-1185">Reference proteome</keyword>
<evidence type="ECO:0000256" key="3">
    <source>
        <dbReference type="ARBA" id="ARBA00023002"/>
    </source>
</evidence>